<dbReference type="PANTHER" id="PTHR21039">
    <property type="entry name" value="HISTIDINOL PHOSPHATASE-RELATED"/>
    <property type="match status" value="1"/>
</dbReference>
<evidence type="ECO:0000256" key="2">
    <source>
        <dbReference type="ARBA" id="ARBA00009152"/>
    </source>
</evidence>
<keyword evidence="5 8" id="KW-0378">Hydrolase</keyword>
<protein>
    <recommendedName>
        <fullName evidence="3 8">Histidinol-phosphatase</fullName>
        <shortName evidence="8">HolPase</shortName>
        <ecNumber evidence="3 8">3.1.3.15</ecNumber>
    </recommendedName>
</protein>
<dbReference type="RefSeq" id="WP_025488398.1">
    <property type="nucleotide sequence ID" value="NZ_CALBAU010000097.1"/>
</dbReference>
<evidence type="ECO:0000259" key="9">
    <source>
        <dbReference type="Pfam" id="PF02811"/>
    </source>
</evidence>
<gene>
    <name evidence="10" type="ORF">DWY69_18050</name>
</gene>
<dbReference type="OrthoDB" id="9775255at2"/>
<dbReference type="GO" id="GO:0005737">
    <property type="term" value="C:cytoplasm"/>
    <property type="evidence" value="ECO:0007669"/>
    <property type="project" value="TreeGrafter"/>
</dbReference>
<dbReference type="UniPathway" id="UPA00031">
    <property type="reaction ID" value="UER00013"/>
</dbReference>
<dbReference type="GO" id="GO:0004401">
    <property type="term" value="F:histidinol-phosphatase activity"/>
    <property type="evidence" value="ECO:0007669"/>
    <property type="project" value="UniProtKB-UniRule"/>
</dbReference>
<dbReference type="InterPro" id="IPR016195">
    <property type="entry name" value="Pol/histidinol_Pase-like"/>
</dbReference>
<evidence type="ECO:0000313" key="11">
    <source>
        <dbReference type="Proteomes" id="UP000261166"/>
    </source>
</evidence>
<dbReference type="InterPro" id="IPR004013">
    <property type="entry name" value="PHP_dom"/>
</dbReference>
<dbReference type="EMBL" id="QVLU01000017">
    <property type="protein sequence ID" value="RGE69259.1"/>
    <property type="molecule type" value="Genomic_DNA"/>
</dbReference>
<reference evidence="10 11" key="1">
    <citation type="submission" date="2018-08" db="EMBL/GenBank/DDBJ databases">
        <title>A genome reference for cultivated species of the human gut microbiota.</title>
        <authorList>
            <person name="Zou Y."/>
            <person name="Xue W."/>
            <person name="Luo G."/>
        </authorList>
    </citation>
    <scope>NUCLEOTIDE SEQUENCE [LARGE SCALE GENOMIC DNA]</scope>
    <source>
        <strain evidence="10 11">AF26-4BH</strain>
    </source>
</reference>
<dbReference type="EC" id="3.1.3.15" evidence="3 8"/>
<keyword evidence="6 8" id="KW-0368">Histidine biosynthesis</keyword>
<dbReference type="InterPro" id="IPR010140">
    <property type="entry name" value="Histidinol_P_phosphatase_HisJ"/>
</dbReference>
<evidence type="ECO:0000256" key="8">
    <source>
        <dbReference type="RuleBase" id="RU366003"/>
    </source>
</evidence>
<dbReference type="GO" id="GO:0000105">
    <property type="term" value="P:L-histidine biosynthetic process"/>
    <property type="evidence" value="ECO:0007669"/>
    <property type="project" value="UniProtKB-UniRule"/>
</dbReference>
<evidence type="ECO:0000313" key="10">
    <source>
        <dbReference type="EMBL" id="RGE69259.1"/>
    </source>
</evidence>
<comment type="caution">
    <text evidence="10">The sequence shown here is derived from an EMBL/GenBank/DDBJ whole genome shotgun (WGS) entry which is preliminary data.</text>
</comment>
<dbReference type="PANTHER" id="PTHR21039:SF0">
    <property type="entry name" value="HISTIDINOL-PHOSPHATASE"/>
    <property type="match status" value="1"/>
</dbReference>
<evidence type="ECO:0000256" key="3">
    <source>
        <dbReference type="ARBA" id="ARBA00013085"/>
    </source>
</evidence>
<name>A0A3E3IQ89_9FIRM</name>
<keyword evidence="4 8" id="KW-0028">Amino-acid biosynthesis</keyword>
<evidence type="ECO:0000256" key="1">
    <source>
        <dbReference type="ARBA" id="ARBA00004970"/>
    </source>
</evidence>
<evidence type="ECO:0000256" key="6">
    <source>
        <dbReference type="ARBA" id="ARBA00023102"/>
    </source>
</evidence>
<accession>A0A3E3IQ89</accession>
<dbReference type="Proteomes" id="UP000261166">
    <property type="component" value="Unassembled WGS sequence"/>
</dbReference>
<comment type="pathway">
    <text evidence="1 8">Amino-acid biosynthesis; L-histidine biosynthesis; L-histidine from 5-phospho-alpha-D-ribose 1-diphosphate: step 8/9.</text>
</comment>
<dbReference type="SUPFAM" id="SSF89550">
    <property type="entry name" value="PHP domain-like"/>
    <property type="match status" value="1"/>
</dbReference>
<sequence length="294" mass="33631">MEKFDGSGNYPEKHLADWPENYPVNYLVNYHTHTAYCRHAGGTAEDYAQEAFRKGLETLGFSDHLPFPGDPFGYRMPYEEIGAYITDVYREKERYKGRMEILCGFEGEYIRGKEDFYEELLTAGGCDYLLMGQHMYLDRLGQLCYAGGLSGTEQYPDYAESLAEGMKTGYFCCVAHPDYMFINSFAWDGNCERACDIIIDAAVKEGCLLEYNANGYRRGVDEFEDGLRLQYPHRRFWERAAGAGVPVLIGSDCHSPEKLYDEFMYLAWLDAKALKLNIVTGWGRKQDGQNGERI</sequence>
<dbReference type="CDD" id="cd12110">
    <property type="entry name" value="PHP_HisPPase_Hisj_like"/>
    <property type="match status" value="1"/>
</dbReference>
<dbReference type="Gene3D" id="3.20.20.140">
    <property type="entry name" value="Metal-dependent hydrolases"/>
    <property type="match status" value="1"/>
</dbReference>
<comment type="catalytic activity">
    <reaction evidence="7 8">
        <text>L-histidinol phosphate + H2O = L-histidinol + phosphate</text>
        <dbReference type="Rhea" id="RHEA:14465"/>
        <dbReference type="ChEBI" id="CHEBI:15377"/>
        <dbReference type="ChEBI" id="CHEBI:43474"/>
        <dbReference type="ChEBI" id="CHEBI:57699"/>
        <dbReference type="ChEBI" id="CHEBI:57980"/>
        <dbReference type="EC" id="3.1.3.15"/>
    </reaction>
</comment>
<dbReference type="AlphaFoldDB" id="A0A3E3IQ89"/>
<evidence type="ECO:0000256" key="7">
    <source>
        <dbReference type="ARBA" id="ARBA00049158"/>
    </source>
</evidence>
<dbReference type="Pfam" id="PF02811">
    <property type="entry name" value="PHP"/>
    <property type="match status" value="1"/>
</dbReference>
<comment type="similarity">
    <text evidence="2 8">Belongs to the PHP hydrolase family. HisK subfamily.</text>
</comment>
<proteinExistence type="inferred from homology"/>
<organism evidence="10 11">
    <name type="scientific">Eisenbergiella massiliensis</name>
    <dbReference type="NCBI Taxonomy" id="1720294"/>
    <lineage>
        <taxon>Bacteria</taxon>
        <taxon>Bacillati</taxon>
        <taxon>Bacillota</taxon>
        <taxon>Clostridia</taxon>
        <taxon>Lachnospirales</taxon>
        <taxon>Lachnospiraceae</taxon>
        <taxon>Eisenbergiella</taxon>
    </lineage>
</organism>
<feature type="domain" description="PHP" evidence="9">
    <location>
        <begin position="30"/>
        <end position="213"/>
    </location>
</feature>
<evidence type="ECO:0000256" key="4">
    <source>
        <dbReference type="ARBA" id="ARBA00022605"/>
    </source>
</evidence>
<evidence type="ECO:0000256" key="5">
    <source>
        <dbReference type="ARBA" id="ARBA00022801"/>
    </source>
</evidence>